<dbReference type="Proteomes" id="UP001519344">
    <property type="component" value="Unassembled WGS sequence"/>
</dbReference>
<evidence type="ECO:0000259" key="2">
    <source>
        <dbReference type="Pfam" id="PF03779"/>
    </source>
</evidence>
<feature type="transmembrane region" description="Helical" evidence="1">
    <location>
        <begin position="58"/>
        <end position="78"/>
    </location>
</feature>
<sequence length="108" mass="12150">MTMYLKNVLSACMGLWFLVSPWVFGFDTQTNALFACALFGGLQFVISLLALGKKGKRVWQNWVCLAIGAIFILVPNVFHVVLMAYFLFVVLGFITILVNYANLYADEQ</sequence>
<dbReference type="GO" id="GO:0008233">
    <property type="term" value="F:peptidase activity"/>
    <property type="evidence" value="ECO:0007669"/>
    <property type="project" value="UniProtKB-KW"/>
</dbReference>
<evidence type="ECO:0000313" key="4">
    <source>
        <dbReference type="Proteomes" id="UP001519344"/>
    </source>
</evidence>
<gene>
    <name evidence="3" type="ORF">J2Z65_001416</name>
</gene>
<comment type="caution">
    <text evidence="3">The sequence shown here is derived from an EMBL/GenBank/DDBJ whole genome shotgun (WGS) entry which is preliminary data.</text>
</comment>
<evidence type="ECO:0000313" key="3">
    <source>
        <dbReference type="EMBL" id="MBP1962217.1"/>
    </source>
</evidence>
<keyword evidence="3" id="KW-0645">Protease</keyword>
<feature type="transmembrane region" description="Helical" evidence="1">
    <location>
        <begin position="7"/>
        <end position="26"/>
    </location>
</feature>
<keyword evidence="1" id="KW-0812">Transmembrane</keyword>
<dbReference type="RefSeq" id="WP_167061465.1">
    <property type="nucleotide sequence ID" value="NZ_JAAOZR010000024.1"/>
</dbReference>
<protein>
    <submittedName>
        <fullName evidence="3">Flp pilus assembly protein protease CpaA</fullName>
    </submittedName>
</protein>
<reference evidence="3 4" key="1">
    <citation type="submission" date="2021-03" db="EMBL/GenBank/DDBJ databases">
        <title>Genomic Encyclopedia of Type Strains, Phase IV (KMG-IV): sequencing the most valuable type-strain genomes for metagenomic binning, comparative biology and taxonomic classification.</title>
        <authorList>
            <person name="Goeker M."/>
        </authorList>
    </citation>
    <scope>NUCLEOTIDE SEQUENCE [LARGE SCALE GENOMIC DNA]</scope>
    <source>
        <strain evidence="3 4">DSM 24950</strain>
    </source>
</reference>
<accession>A0ABS4HUD8</accession>
<organism evidence="3 4">
    <name type="scientific">Paenibacillus aceris</name>
    <dbReference type="NCBI Taxonomy" id="869555"/>
    <lineage>
        <taxon>Bacteria</taxon>
        <taxon>Bacillati</taxon>
        <taxon>Bacillota</taxon>
        <taxon>Bacilli</taxon>
        <taxon>Bacillales</taxon>
        <taxon>Paenibacillaceae</taxon>
        <taxon>Paenibacillus</taxon>
    </lineage>
</organism>
<dbReference type="InterPro" id="IPR005530">
    <property type="entry name" value="SPW"/>
</dbReference>
<keyword evidence="4" id="KW-1185">Reference proteome</keyword>
<keyword evidence="1" id="KW-0472">Membrane</keyword>
<proteinExistence type="predicted"/>
<dbReference type="Pfam" id="PF03779">
    <property type="entry name" value="SPW"/>
    <property type="match status" value="1"/>
</dbReference>
<dbReference type="EMBL" id="JAGGKV010000003">
    <property type="protein sequence ID" value="MBP1962217.1"/>
    <property type="molecule type" value="Genomic_DNA"/>
</dbReference>
<keyword evidence="1" id="KW-1133">Transmembrane helix</keyword>
<dbReference type="GO" id="GO:0006508">
    <property type="term" value="P:proteolysis"/>
    <property type="evidence" value="ECO:0007669"/>
    <property type="project" value="UniProtKB-KW"/>
</dbReference>
<name>A0ABS4HUD8_9BACL</name>
<keyword evidence="3" id="KW-0378">Hydrolase</keyword>
<evidence type="ECO:0000256" key="1">
    <source>
        <dbReference type="SAM" id="Phobius"/>
    </source>
</evidence>
<feature type="transmembrane region" description="Helical" evidence="1">
    <location>
        <begin position="84"/>
        <end position="105"/>
    </location>
</feature>
<feature type="domain" description="SPW repeat-containing integral membrane" evidence="2">
    <location>
        <begin position="6"/>
        <end position="99"/>
    </location>
</feature>
<feature type="transmembrane region" description="Helical" evidence="1">
    <location>
        <begin position="32"/>
        <end position="51"/>
    </location>
</feature>